<feature type="binding site" evidence="6">
    <location>
        <position position="27"/>
    </location>
    <ligand>
        <name>Zn(2+)</name>
        <dbReference type="ChEBI" id="CHEBI:29105"/>
    </ligand>
</feature>
<evidence type="ECO:0000259" key="7">
    <source>
        <dbReference type="SMART" id="SM01402"/>
    </source>
</evidence>
<protein>
    <recommendedName>
        <fullName evidence="6">Small ribosomal subunit protein eS31</fullName>
    </recommendedName>
</protein>
<feature type="domain" description="Small ribosomal subunit protein eS31" evidence="7">
    <location>
        <begin position="4"/>
        <end position="49"/>
    </location>
</feature>
<keyword evidence="9" id="KW-1185">Reference proteome</keyword>
<reference evidence="8 9" key="1">
    <citation type="journal article" date="2015" name="Stand. Genomic Sci.">
        <title>Complete genome sequence of and proposal of Thermofilum uzonense sp. nov. a novel hyperthermophilic crenarchaeon and emended description of the genus Thermofilum.</title>
        <authorList>
            <person name="Toshchakov S.V."/>
            <person name="Korzhenkov A.A."/>
            <person name="Samarov N.I."/>
            <person name="Mazunin I.O."/>
            <person name="Mozhey O.I."/>
            <person name="Shmyr I.S."/>
            <person name="Derbikova K.S."/>
            <person name="Taranov E.A."/>
            <person name="Dominova I.N."/>
            <person name="Bonch-Osmolovskaya E.A."/>
            <person name="Patrushev M.V."/>
            <person name="Podosokorskaya O.A."/>
            <person name="Kublanov I.V."/>
        </authorList>
    </citation>
    <scope>NUCLEOTIDE SEQUENCE [LARGE SCALE GENOMIC DNA]</scope>
    <source>
        <strain evidence="8 9">1807-2</strain>
    </source>
</reference>
<evidence type="ECO:0000313" key="8">
    <source>
        <dbReference type="EMBL" id="AKG39045.1"/>
    </source>
</evidence>
<evidence type="ECO:0000313" key="9">
    <source>
        <dbReference type="Proteomes" id="UP000067434"/>
    </source>
</evidence>
<dbReference type="HOGENOM" id="CLU_179743_1_0_2"/>
<dbReference type="InterPro" id="IPR011332">
    <property type="entry name" value="Ribosomal_zn-bd"/>
</dbReference>
<name>A0A0F7FI42_9CREN</name>
<sequence>MAEINKLYEYDYKTGTIKLKNKKCPRCGSIMAHHKKPVERWACGKCGYTEFV</sequence>
<comment type="caution">
    <text evidence="6">Lacks conserved residue(s) required for the propagation of feature annotation.</text>
</comment>
<proteinExistence type="inferred from homology"/>
<dbReference type="GO" id="GO:0006412">
    <property type="term" value="P:translation"/>
    <property type="evidence" value="ECO:0007669"/>
    <property type="project" value="UniProtKB-UniRule"/>
</dbReference>
<dbReference type="GeneID" id="25401974"/>
<accession>A0A0F7FI42</accession>
<feature type="binding site" evidence="6">
    <location>
        <position position="24"/>
    </location>
    <ligand>
        <name>Zn(2+)</name>
        <dbReference type="ChEBI" id="CHEBI:29105"/>
    </ligand>
</feature>
<dbReference type="PATRIC" id="fig|1550241.5.peg.1459"/>
<comment type="subunit">
    <text evidence="6">Part of the 30S ribosomal subunit.</text>
</comment>
<dbReference type="GO" id="GO:0005840">
    <property type="term" value="C:ribosome"/>
    <property type="evidence" value="ECO:0007669"/>
    <property type="project" value="UniProtKB-KW"/>
</dbReference>
<dbReference type="AlphaFoldDB" id="A0A0F7FI42"/>
<dbReference type="InterPro" id="IPR022845">
    <property type="entry name" value="Ribosomal_eS31_arc"/>
</dbReference>
<dbReference type="GO" id="GO:1990904">
    <property type="term" value="C:ribonucleoprotein complex"/>
    <property type="evidence" value="ECO:0007669"/>
    <property type="project" value="UniProtKB-KW"/>
</dbReference>
<keyword evidence="3 6" id="KW-0862">Zinc</keyword>
<evidence type="ECO:0000256" key="4">
    <source>
        <dbReference type="ARBA" id="ARBA00022980"/>
    </source>
</evidence>
<dbReference type="GO" id="GO:0008270">
    <property type="term" value="F:zinc ion binding"/>
    <property type="evidence" value="ECO:0007669"/>
    <property type="project" value="UniProtKB-UniRule"/>
</dbReference>
<keyword evidence="2 6" id="KW-0863">Zinc-finger</keyword>
<dbReference type="Gene3D" id="6.20.50.180">
    <property type="match status" value="1"/>
</dbReference>
<dbReference type="HAMAP" id="MF_00777">
    <property type="entry name" value="Ribosomal_eS31"/>
    <property type="match status" value="1"/>
</dbReference>
<evidence type="ECO:0000256" key="3">
    <source>
        <dbReference type="ARBA" id="ARBA00022833"/>
    </source>
</evidence>
<evidence type="ECO:0000256" key="2">
    <source>
        <dbReference type="ARBA" id="ARBA00022771"/>
    </source>
</evidence>
<dbReference type="OrthoDB" id="25142at2157"/>
<comment type="cofactor">
    <cofactor evidence="6">
        <name>Zn(2+)</name>
        <dbReference type="ChEBI" id="CHEBI:29105"/>
    </cofactor>
    <text evidence="6">Binds 1 zinc ion per subunit.</text>
</comment>
<keyword evidence="5 6" id="KW-0687">Ribonucleoprotein</keyword>
<dbReference type="NCBIfam" id="NF001669">
    <property type="entry name" value="PRK00432.1"/>
    <property type="match status" value="1"/>
</dbReference>
<dbReference type="RefSeq" id="WP_052884574.1">
    <property type="nucleotide sequence ID" value="NZ_CP009961.1"/>
</dbReference>
<feature type="binding site" evidence="6">
    <location>
        <position position="43"/>
    </location>
    <ligand>
        <name>Zn(2+)</name>
        <dbReference type="ChEBI" id="CHEBI:29105"/>
    </ligand>
</feature>
<dbReference type="SMART" id="SM01402">
    <property type="entry name" value="Ribosomal_S27"/>
    <property type="match status" value="1"/>
</dbReference>
<dbReference type="InterPro" id="IPR002906">
    <property type="entry name" value="Ribosomal_eS31"/>
</dbReference>
<evidence type="ECO:0000256" key="5">
    <source>
        <dbReference type="ARBA" id="ARBA00023274"/>
    </source>
</evidence>
<dbReference type="GO" id="GO:0003735">
    <property type="term" value="F:structural constituent of ribosome"/>
    <property type="evidence" value="ECO:0007669"/>
    <property type="project" value="InterPro"/>
</dbReference>
<dbReference type="KEGG" id="thf:MA03_07045"/>
<dbReference type="Proteomes" id="UP000067434">
    <property type="component" value="Chromosome"/>
</dbReference>
<organism evidence="8 9">
    <name type="scientific">Infirmifilum uzonense</name>
    <dbReference type="NCBI Taxonomy" id="1550241"/>
    <lineage>
        <taxon>Archaea</taxon>
        <taxon>Thermoproteota</taxon>
        <taxon>Thermoprotei</taxon>
        <taxon>Thermofilales</taxon>
        <taxon>Thermofilaceae</taxon>
        <taxon>Infirmifilum</taxon>
    </lineage>
</organism>
<evidence type="ECO:0000256" key="1">
    <source>
        <dbReference type="ARBA" id="ARBA00022723"/>
    </source>
</evidence>
<dbReference type="Pfam" id="PF01599">
    <property type="entry name" value="Ribosomal_S27"/>
    <property type="match status" value="1"/>
</dbReference>
<gene>
    <name evidence="6" type="primary">rps27ae</name>
    <name evidence="8" type="ORF">MA03_07045</name>
</gene>
<keyword evidence="4 6" id="KW-0689">Ribosomal protein</keyword>
<feature type="binding site" evidence="6">
    <location>
        <position position="46"/>
    </location>
    <ligand>
        <name>Zn(2+)</name>
        <dbReference type="ChEBI" id="CHEBI:29105"/>
    </ligand>
</feature>
<dbReference type="SUPFAM" id="SSF57829">
    <property type="entry name" value="Zn-binding ribosomal proteins"/>
    <property type="match status" value="1"/>
</dbReference>
<keyword evidence="1 6" id="KW-0479">Metal-binding</keyword>
<dbReference type="STRING" id="1550241.MA03_07045"/>
<evidence type="ECO:0000256" key="6">
    <source>
        <dbReference type="HAMAP-Rule" id="MF_00777"/>
    </source>
</evidence>
<dbReference type="EMBL" id="CP009961">
    <property type="protein sequence ID" value="AKG39045.1"/>
    <property type="molecule type" value="Genomic_DNA"/>
</dbReference>
<comment type="similarity">
    <text evidence="6">Belongs to the eukaryotic ribosomal protein eS31 family.</text>
</comment>